<feature type="transmembrane region" description="Helical" evidence="3">
    <location>
        <begin position="229"/>
        <end position="249"/>
    </location>
</feature>
<dbReference type="KEGG" id="pdo:PSDT_1425"/>
<feature type="transmembrane region" description="Helical" evidence="3">
    <location>
        <begin position="269"/>
        <end position="291"/>
    </location>
</feature>
<dbReference type="HOGENOM" id="CLU_077931_1_0_11"/>
<keyword evidence="3" id="KW-1133">Transmembrane helix</keyword>
<dbReference type="PANTHER" id="PTHR34295">
    <property type="entry name" value="BIOTIN TRANSPORTER BIOY"/>
    <property type="match status" value="1"/>
</dbReference>
<feature type="transmembrane region" description="Helical" evidence="3">
    <location>
        <begin position="171"/>
        <end position="189"/>
    </location>
</feature>
<evidence type="ECO:0000313" key="4">
    <source>
        <dbReference type="EMBL" id="EFT83147.1"/>
    </source>
</evidence>
<dbReference type="AlphaFoldDB" id="E6JZD2"/>
<sequence>MNPSTHRGDRQNIRQGWQEEVRQQEARREEARQEGAWQGNHQGDRQDARQNNQQNARWESREEAKTPAKALEAEPGRLFTHAGKSFVVSVVKVLLALLCLVLATAAGRIQIPGNPVPITLQTAVLMCMALTLSLPQITAAVASYIALGLAGFPVFSGFISAAALVGPTAGYIWGFLVATLVTAVIAGATRSRSAVDVAAAASARRFDGGLRDVMGIGSGRRGSRISRQVFSRVLTLSRFALACFVGLMLTQYTMGILMQAFLTHVSVSSLIMVSLPFLAADSIKVVFALIFSLTCMKFVESTDAPSEKGE</sequence>
<dbReference type="PANTHER" id="PTHR34295:SF1">
    <property type="entry name" value="BIOTIN TRANSPORTER BIOY"/>
    <property type="match status" value="1"/>
</dbReference>
<dbReference type="GO" id="GO:0015225">
    <property type="term" value="F:biotin transmembrane transporter activity"/>
    <property type="evidence" value="ECO:0007669"/>
    <property type="project" value="InterPro"/>
</dbReference>
<feature type="compositionally biased region" description="Basic and acidic residues" evidence="2">
    <location>
        <begin position="58"/>
        <end position="67"/>
    </location>
</feature>
<dbReference type="EMBL" id="AEON01000001">
    <property type="protein sequence ID" value="EFT83147.1"/>
    <property type="molecule type" value="Genomic_DNA"/>
</dbReference>
<dbReference type="PATRIC" id="fig|864564.6.peg.1563"/>
<accession>E6JZD2</accession>
<comment type="similarity">
    <text evidence="1">Belongs to the BioY family.</text>
</comment>
<evidence type="ECO:0000256" key="1">
    <source>
        <dbReference type="ARBA" id="ARBA00010692"/>
    </source>
</evidence>
<gene>
    <name evidence="4" type="ORF">HMPREF0620_0152</name>
</gene>
<dbReference type="Proteomes" id="UP000004946">
    <property type="component" value="Chromosome"/>
</dbReference>
<keyword evidence="3" id="KW-0812">Transmembrane</keyword>
<dbReference type="InterPro" id="IPR003784">
    <property type="entry name" value="BioY"/>
</dbReference>
<feature type="transmembrane region" description="Helical" evidence="3">
    <location>
        <begin position="118"/>
        <end position="137"/>
    </location>
</feature>
<comment type="caution">
    <text evidence="4">The sequence shown here is derived from an EMBL/GenBank/DDBJ whole genome shotgun (WGS) entry which is preliminary data.</text>
</comment>
<dbReference type="Gene3D" id="1.10.1760.20">
    <property type="match status" value="1"/>
</dbReference>
<feature type="transmembrane region" description="Helical" evidence="3">
    <location>
        <begin position="86"/>
        <end position="106"/>
    </location>
</feature>
<proteinExistence type="inferred from homology"/>
<evidence type="ECO:0000256" key="2">
    <source>
        <dbReference type="SAM" id="MobiDB-lite"/>
    </source>
</evidence>
<keyword evidence="5" id="KW-1185">Reference proteome</keyword>
<dbReference type="eggNOG" id="COG1268">
    <property type="taxonomic scope" value="Bacteria"/>
</dbReference>
<keyword evidence="3" id="KW-0472">Membrane</keyword>
<evidence type="ECO:0000313" key="5">
    <source>
        <dbReference type="Proteomes" id="UP000004946"/>
    </source>
</evidence>
<feature type="region of interest" description="Disordered" evidence="2">
    <location>
        <begin position="1"/>
        <end position="67"/>
    </location>
</feature>
<reference evidence="4 5" key="1">
    <citation type="submission" date="2010-12" db="EMBL/GenBank/DDBJ databases">
        <authorList>
            <person name="Muzny D."/>
            <person name="Qin X."/>
            <person name="Buhay C."/>
            <person name="Dugan-Rocha S."/>
            <person name="Ding Y."/>
            <person name="Chen G."/>
            <person name="Hawes A."/>
            <person name="Holder M."/>
            <person name="Jhangiani S."/>
            <person name="Johnson A."/>
            <person name="Khan Z."/>
            <person name="Li Z."/>
            <person name="Liu W."/>
            <person name="Liu X."/>
            <person name="Perez L."/>
            <person name="Shen H."/>
            <person name="Wang Q."/>
            <person name="Watt J."/>
            <person name="Xi L."/>
            <person name="Xin Y."/>
            <person name="Zhou J."/>
            <person name="Deng J."/>
            <person name="Jiang H."/>
            <person name="Liu Y."/>
            <person name="Qu J."/>
            <person name="Song X.-Z."/>
            <person name="Zhang L."/>
            <person name="Villasana D."/>
            <person name="Johnson A."/>
            <person name="Liu J."/>
            <person name="Liyanage D."/>
            <person name="Lorensuhewa L."/>
            <person name="Robinson T."/>
            <person name="Song A."/>
            <person name="Song B.-B."/>
            <person name="Dinh H."/>
            <person name="Thornton R."/>
            <person name="Coyle M."/>
            <person name="Francisco L."/>
            <person name="Jackson L."/>
            <person name="Javaid M."/>
            <person name="Korchina V."/>
            <person name="Kovar C."/>
            <person name="Mata R."/>
            <person name="Mathew T."/>
            <person name="Ngo R."/>
            <person name="Nguyen L."/>
            <person name="Nguyen N."/>
            <person name="Okwuonu G."/>
            <person name="Ongeri F."/>
            <person name="Pham C."/>
            <person name="Simmons D."/>
            <person name="Wilczek-Boney K."/>
            <person name="Hale W."/>
            <person name="Jakkamsetti A."/>
            <person name="Pham P."/>
            <person name="Ruth R."/>
            <person name="San Lucas F."/>
            <person name="Warren J."/>
            <person name="Zhang J."/>
            <person name="Zhao Z."/>
            <person name="Zhou C."/>
            <person name="Zhu D."/>
            <person name="Lee S."/>
            <person name="Bess C."/>
            <person name="Blankenburg K."/>
            <person name="Forbes L."/>
            <person name="Fu Q."/>
            <person name="Gubbala S."/>
            <person name="Hirani K."/>
            <person name="Jayaseelan J.C."/>
            <person name="Lara F."/>
            <person name="Munidasa M."/>
            <person name="Palculict T."/>
            <person name="Patil S."/>
            <person name="Pu L.-L."/>
            <person name="Saada N."/>
            <person name="Tang L."/>
            <person name="Weissenberger G."/>
            <person name="Zhu Y."/>
            <person name="Hemphill L."/>
            <person name="Shang Y."/>
            <person name="Youmans B."/>
            <person name="Ayvaz T."/>
            <person name="Ross M."/>
            <person name="Santibanez J."/>
            <person name="Aqrawi P."/>
            <person name="Gross S."/>
            <person name="Joshi V."/>
            <person name="Fowler G."/>
            <person name="Nazareth L."/>
            <person name="Reid J."/>
            <person name="Worley K."/>
            <person name="Petrosino J."/>
            <person name="Highlander S."/>
            <person name="Gibbs R."/>
        </authorList>
    </citation>
    <scope>NUCLEOTIDE SEQUENCE [LARGE SCALE GENOMIC DNA]</scope>
    <source>
        <strain evidence="4 5">DSM 10105</strain>
    </source>
</reference>
<evidence type="ECO:0000256" key="3">
    <source>
        <dbReference type="SAM" id="Phobius"/>
    </source>
</evidence>
<dbReference type="GO" id="GO:0005886">
    <property type="term" value="C:plasma membrane"/>
    <property type="evidence" value="ECO:0007669"/>
    <property type="project" value="InterPro"/>
</dbReference>
<name>E6JZD2_PARDN</name>
<feature type="transmembrane region" description="Helical" evidence="3">
    <location>
        <begin position="144"/>
        <end position="165"/>
    </location>
</feature>
<feature type="compositionally biased region" description="Basic and acidic residues" evidence="2">
    <location>
        <begin position="1"/>
        <end position="33"/>
    </location>
</feature>
<dbReference type="Pfam" id="PF02632">
    <property type="entry name" value="BioY"/>
    <property type="match status" value="1"/>
</dbReference>
<protein>
    <submittedName>
        <fullName evidence="4">BioY family protein</fullName>
    </submittedName>
</protein>
<organism evidence="4 5">
    <name type="scientific">Parascardovia denticolens DSM 10105 = JCM 12538</name>
    <dbReference type="NCBI Taxonomy" id="864564"/>
    <lineage>
        <taxon>Bacteria</taxon>
        <taxon>Bacillati</taxon>
        <taxon>Actinomycetota</taxon>
        <taxon>Actinomycetes</taxon>
        <taxon>Bifidobacteriales</taxon>
        <taxon>Bifidobacteriaceae</taxon>
        <taxon>Parascardovia</taxon>
    </lineage>
</organism>